<dbReference type="AlphaFoldDB" id="A0A3Q8HNT9"/>
<organism evidence="2">
    <name type="scientific">Conopomorpha sinensis</name>
    <name type="common">litch fruit borer</name>
    <dbReference type="NCBI Taxonomy" id="940481"/>
    <lineage>
        <taxon>Eukaryota</taxon>
        <taxon>Metazoa</taxon>
        <taxon>Ecdysozoa</taxon>
        <taxon>Arthropoda</taxon>
        <taxon>Hexapoda</taxon>
        <taxon>Insecta</taxon>
        <taxon>Pterygota</taxon>
        <taxon>Neoptera</taxon>
        <taxon>Endopterygota</taxon>
        <taxon>Lepidoptera</taxon>
        <taxon>Glossata</taxon>
        <taxon>Ditrysia</taxon>
        <taxon>Tineoidea</taxon>
        <taxon>Gracillariidae</taxon>
        <taxon>Conopomorpha</taxon>
    </lineage>
</organism>
<feature type="compositionally biased region" description="Basic and acidic residues" evidence="1">
    <location>
        <begin position="89"/>
        <end position="100"/>
    </location>
</feature>
<feature type="region of interest" description="Disordered" evidence="1">
    <location>
        <begin position="87"/>
        <end position="110"/>
    </location>
</feature>
<keyword evidence="2" id="KW-0675">Receptor</keyword>
<evidence type="ECO:0000313" key="2">
    <source>
        <dbReference type="EMBL" id="AXY83431.1"/>
    </source>
</evidence>
<reference evidence="2" key="1">
    <citation type="submission" date="2017-08" db="EMBL/GenBank/DDBJ databases">
        <title>Analysis of the Antennal Transcriptome and Chemosensory-related Genes of Conopomorpha sinensis Bradley (Lepidoptera: Gracilariidae).</title>
        <authorList>
            <person name="Li P."/>
            <person name="Liu Y."/>
            <person name="Wang S."/>
            <person name="Sun H."/>
        </authorList>
    </citation>
    <scope>NUCLEOTIDE SEQUENCE</scope>
</reference>
<protein>
    <submittedName>
        <fullName evidence="2">Putative gustatory receptor 16</fullName>
    </submittedName>
</protein>
<evidence type="ECO:0000256" key="1">
    <source>
        <dbReference type="SAM" id="MobiDB-lite"/>
    </source>
</evidence>
<name>A0A3Q8HNT9_9NEOP</name>
<sequence length="195" mass="20897">MGRGNQLHSVLLPVVHRGDPGVAVRVHSAGGARPLPGRQRRAHAYCETSFCAFGKRSHSAGEHVRDPRGATGRVAGDQRQFAGRLARGHQPDHCHEEHTRRGTPVGGPTVRGCTPPGHTARRTLRGGTPHRRQLRATCCCHPDINTSASYCYAVFSYHGAHRVVEPCTLPGAAVPVVCDAHAANVRGRGAVPLHH</sequence>
<accession>A0A3Q8HNT9</accession>
<proteinExistence type="evidence at transcript level"/>
<dbReference type="EMBL" id="MF625604">
    <property type="protein sequence ID" value="AXY83431.1"/>
    <property type="molecule type" value="mRNA"/>
</dbReference>